<dbReference type="PROSITE" id="PS51885">
    <property type="entry name" value="NEPRILYSIN"/>
    <property type="match status" value="1"/>
</dbReference>
<dbReference type="EMBL" id="JAPWTJ010000346">
    <property type="protein sequence ID" value="KAJ8979360.1"/>
    <property type="molecule type" value="Genomic_DNA"/>
</dbReference>
<feature type="domain" description="Peptidase M13 C-terminal" evidence="1">
    <location>
        <begin position="3"/>
        <end position="185"/>
    </location>
</feature>
<sequence length="187" mass="21590">PGFPIGIFRGIFYRPDRPEYINYALLGSIIAHEISHVFMNMTNWWTPYSLLNYDEKLQCLAGQYGKFQVAELGKLLNPAKTRDEDMADLAAMKVSYDTYVKWVQDNGEESRLPGLNYSPNQLFWISSAIRHCSKYSTQTLEIHIANYPWSPAQYRVNGPLQNIEDFAFDFECPVGSKMNPETKCVIW</sequence>
<accession>A0ABQ9JMC0</accession>
<dbReference type="Proteomes" id="UP001162164">
    <property type="component" value="Unassembled WGS sequence"/>
</dbReference>
<dbReference type="Pfam" id="PF01431">
    <property type="entry name" value="Peptidase_M13"/>
    <property type="match status" value="1"/>
</dbReference>
<dbReference type="PANTHER" id="PTHR11733:SF224">
    <property type="entry name" value="NEPRILYSIN-2"/>
    <property type="match status" value="1"/>
</dbReference>
<dbReference type="PRINTS" id="PR00786">
    <property type="entry name" value="NEPRILYSIN"/>
</dbReference>
<dbReference type="Gene3D" id="3.40.390.10">
    <property type="entry name" value="Collagenase (Catalytic Domain)"/>
    <property type="match status" value="1"/>
</dbReference>
<dbReference type="SUPFAM" id="SSF55486">
    <property type="entry name" value="Metalloproteases ('zincins'), catalytic domain"/>
    <property type="match status" value="1"/>
</dbReference>
<reference evidence="2" key="1">
    <citation type="journal article" date="2023" name="Insect Mol. Biol.">
        <title>Genome sequencing provides insights into the evolution of gene families encoding plant cell wall-degrading enzymes in longhorned beetles.</title>
        <authorList>
            <person name="Shin N.R."/>
            <person name="Okamura Y."/>
            <person name="Kirsch R."/>
            <person name="Pauchet Y."/>
        </authorList>
    </citation>
    <scope>NUCLEOTIDE SEQUENCE</scope>
    <source>
        <strain evidence="2">MMC_N1</strain>
    </source>
</reference>
<dbReference type="PANTHER" id="PTHR11733">
    <property type="entry name" value="ZINC METALLOPROTEASE FAMILY M13 NEPRILYSIN-RELATED"/>
    <property type="match status" value="1"/>
</dbReference>
<comment type="caution">
    <text evidence="2">The sequence shown here is derived from an EMBL/GenBank/DDBJ whole genome shotgun (WGS) entry which is preliminary data.</text>
</comment>
<organism evidence="2 3">
    <name type="scientific">Molorchus minor</name>
    <dbReference type="NCBI Taxonomy" id="1323400"/>
    <lineage>
        <taxon>Eukaryota</taxon>
        <taxon>Metazoa</taxon>
        <taxon>Ecdysozoa</taxon>
        <taxon>Arthropoda</taxon>
        <taxon>Hexapoda</taxon>
        <taxon>Insecta</taxon>
        <taxon>Pterygota</taxon>
        <taxon>Neoptera</taxon>
        <taxon>Endopterygota</taxon>
        <taxon>Coleoptera</taxon>
        <taxon>Polyphaga</taxon>
        <taxon>Cucujiformia</taxon>
        <taxon>Chrysomeloidea</taxon>
        <taxon>Cerambycidae</taxon>
        <taxon>Lamiinae</taxon>
        <taxon>Monochamini</taxon>
        <taxon>Molorchus</taxon>
    </lineage>
</organism>
<evidence type="ECO:0000313" key="3">
    <source>
        <dbReference type="Proteomes" id="UP001162164"/>
    </source>
</evidence>
<protein>
    <recommendedName>
        <fullName evidence="1">Peptidase M13 C-terminal domain-containing protein</fullName>
    </recommendedName>
</protein>
<feature type="non-terminal residue" evidence="2">
    <location>
        <position position="1"/>
    </location>
</feature>
<name>A0ABQ9JMC0_9CUCU</name>
<dbReference type="InterPro" id="IPR000718">
    <property type="entry name" value="Peptidase_M13"/>
</dbReference>
<gene>
    <name evidence="2" type="ORF">NQ317_010133</name>
</gene>
<evidence type="ECO:0000259" key="1">
    <source>
        <dbReference type="Pfam" id="PF01431"/>
    </source>
</evidence>
<evidence type="ECO:0000313" key="2">
    <source>
        <dbReference type="EMBL" id="KAJ8979360.1"/>
    </source>
</evidence>
<dbReference type="InterPro" id="IPR024079">
    <property type="entry name" value="MetalloPept_cat_dom_sf"/>
</dbReference>
<dbReference type="InterPro" id="IPR018497">
    <property type="entry name" value="Peptidase_M13_C"/>
</dbReference>
<keyword evidence="3" id="KW-1185">Reference proteome</keyword>
<proteinExistence type="predicted"/>